<dbReference type="Proteomes" id="UP001153292">
    <property type="component" value="Chromosome 15"/>
</dbReference>
<dbReference type="InterPro" id="IPR010562">
    <property type="entry name" value="Haemolymph_juvenile_hormone-bd"/>
</dbReference>
<keyword evidence="3" id="KW-1185">Reference proteome</keyword>
<evidence type="ECO:0000313" key="3">
    <source>
        <dbReference type="Proteomes" id="UP001153292"/>
    </source>
</evidence>
<accession>A0ABN8EEV9</accession>
<dbReference type="SMART" id="SM00700">
    <property type="entry name" value="JHBP"/>
    <property type="match status" value="1"/>
</dbReference>
<sequence length="242" mass="27161">MGVNIKLFFVFAFIKCVFCKEALTVPCNHNDLECFKTMALSIFNHTSAGAPEYSLEPIDPLEIQKMEYTEPASDIVFEFENIKITGFKNQKLEDFQMNTDTKAVAYRMRVEVDIAADVSIKLNEATQNLFGTYKAKATSVEVVWHSYSLTVGSDGIEHYTIGPETISCEPVGVPEVIIDLQHSNTVAKDPDANAKRAGYLKKATEIKQKPVCTIITEAYKYVLAQFRTITDTEPKTAFFKDL</sequence>
<gene>
    <name evidence="2" type="ORF">CHILSU_LOCUS2926</name>
</gene>
<feature type="chain" id="PRO_5045626568" description="Juvenile hormone binding protein" evidence="1">
    <location>
        <begin position="20"/>
        <end position="242"/>
    </location>
</feature>
<name>A0ABN8EEV9_CHISP</name>
<organism evidence="2 3">
    <name type="scientific">Chilo suppressalis</name>
    <name type="common">Asiatic rice borer moth</name>
    <dbReference type="NCBI Taxonomy" id="168631"/>
    <lineage>
        <taxon>Eukaryota</taxon>
        <taxon>Metazoa</taxon>
        <taxon>Ecdysozoa</taxon>
        <taxon>Arthropoda</taxon>
        <taxon>Hexapoda</taxon>
        <taxon>Insecta</taxon>
        <taxon>Pterygota</taxon>
        <taxon>Neoptera</taxon>
        <taxon>Endopterygota</taxon>
        <taxon>Lepidoptera</taxon>
        <taxon>Glossata</taxon>
        <taxon>Ditrysia</taxon>
        <taxon>Pyraloidea</taxon>
        <taxon>Crambidae</taxon>
        <taxon>Crambinae</taxon>
        <taxon>Chilo</taxon>
    </lineage>
</organism>
<protein>
    <recommendedName>
        <fullName evidence="4">Juvenile hormone binding protein</fullName>
    </recommendedName>
</protein>
<keyword evidence="1" id="KW-0732">Signal</keyword>
<evidence type="ECO:0000256" key="1">
    <source>
        <dbReference type="SAM" id="SignalP"/>
    </source>
</evidence>
<feature type="signal peptide" evidence="1">
    <location>
        <begin position="1"/>
        <end position="19"/>
    </location>
</feature>
<proteinExistence type="predicted"/>
<dbReference type="InterPro" id="IPR038606">
    <property type="entry name" value="To_sf"/>
</dbReference>
<dbReference type="Gene3D" id="3.15.10.30">
    <property type="entry name" value="Haemolymph juvenile hormone binding protein"/>
    <property type="match status" value="1"/>
</dbReference>
<evidence type="ECO:0000313" key="2">
    <source>
        <dbReference type="EMBL" id="CAH0675525.1"/>
    </source>
</evidence>
<reference evidence="2" key="1">
    <citation type="submission" date="2021-12" db="EMBL/GenBank/DDBJ databases">
        <authorList>
            <person name="King R."/>
        </authorList>
    </citation>
    <scope>NUCLEOTIDE SEQUENCE</scope>
</reference>
<dbReference type="EMBL" id="OU963908">
    <property type="protein sequence ID" value="CAH0675525.1"/>
    <property type="molecule type" value="Genomic_DNA"/>
</dbReference>
<evidence type="ECO:0008006" key="4">
    <source>
        <dbReference type="Google" id="ProtNLM"/>
    </source>
</evidence>
<dbReference type="Pfam" id="PF06585">
    <property type="entry name" value="JHBP"/>
    <property type="match status" value="1"/>
</dbReference>